<feature type="region of interest" description="Disordered" evidence="5">
    <location>
        <begin position="571"/>
        <end position="677"/>
    </location>
</feature>
<dbReference type="Gene3D" id="3.30.420.40">
    <property type="match status" value="2"/>
</dbReference>
<keyword evidence="6" id="KW-0732">Signal</keyword>
<feature type="compositionally biased region" description="Basic residues" evidence="5">
    <location>
        <begin position="659"/>
        <end position="676"/>
    </location>
</feature>
<dbReference type="Gene3D" id="3.90.640.10">
    <property type="entry name" value="Actin, Chain A, domain 4"/>
    <property type="match status" value="1"/>
</dbReference>
<dbReference type="Gene3D" id="3.30.30.30">
    <property type="match status" value="1"/>
</dbReference>
<feature type="chain" id="PRO_5044844603" evidence="6">
    <location>
        <begin position="22"/>
        <end position="955"/>
    </location>
</feature>
<evidence type="ECO:0000313" key="8">
    <source>
        <dbReference type="Proteomes" id="UP001530400"/>
    </source>
</evidence>
<feature type="compositionally biased region" description="Basic and acidic residues" evidence="5">
    <location>
        <begin position="892"/>
        <end position="916"/>
    </location>
</feature>
<evidence type="ECO:0000256" key="1">
    <source>
        <dbReference type="ARBA" id="ARBA00022741"/>
    </source>
</evidence>
<protein>
    <submittedName>
        <fullName evidence="7">Uncharacterized protein</fullName>
    </submittedName>
</protein>
<dbReference type="SUPFAM" id="SSF53067">
    <property type="entry name" value="Actin-like ATPase domain"/>
    <property type="match status" value="2"/>
</dbReference>
<accession>A0ABD3Q8C8</accession>
<keyword evidence="2" id="KW-0256">Endoplasmic reticulum</keyword>
<dbReference type="AlphaFoldDB" id="A0ABD3Q8C8"/>
<dbReference type="FunFam" id="3.90.640.10:FF:000004">
    <property type="entry name" value="Heat shock 70 kDa protein 4"/>
    <property type="match status" value="1"/>
</dbReference>
<evidence type="ECO:0000256" key="2">
    <source>
        <dbReference type="ARBA" id="ARBA00022824"/>
    </source>
</evidence>
<dbReference type="GO" id="GO:0005524">
    <property type="term" value="F:ATP binding"/>
    <property type="evidence" value="ECO:0007669"/>
    <property type="project" value="UniProtKB-KW"/>
</dbReference>
<evidence type="ECO:0000256" key="6">
    <source>
        <dbReference type="SAM" id="SignalP"/>
    </source>
</evidence>
<keyword evidence="1" id="KW-0547">Nucleotide-binding</keyword>
<feature type="compositionally biased region" description="Basic and acidic residues" evidence="5">
    <location>
        <begin position="591"/>
        <end position="658"/>
    </location>
</feature>
<dbReference type="PANTHER" id="PTHR45639:SF3">
    <property type="entry name" value="HYPOXIA UP-REGULATED PROTEIN 1"/>
    <property type="match status" value="1"/>
</dbReference>
<evidence type="ECO:0000256" key="3">
    <source>
        <dbReference type="ARBA" id="ARBA00022840"/>
    </source>
</evidence>
<evidence type="ECO:0000313" key="7">
    <source>
        <dbReference type="EMBL" id="KAL3796610.1"/>
    </source>
</evidence>
<dbReference type="InterPro" id="IPR029047">
    <property type="entry name" value="HSP70_peptide-bd_sf"/>
</dbReference>
<dbReference type="InterPro" id="IPR043129">
    <property type="entry name" value="ATPase_NBD"/>
</dbReference>
<dbReference type="PANTHER" id="PTHR45639">
    <property type="entry name" value="HSC70CB, ISOFORM G-RELATED"/>
    <property type="match status" value="1"/>
</dbReference>
<reference evidence="7 8" key="1">
    <citation type="submission" date="2024-10" db="EMBL/GenBank/DDBJ databases">
        <title>Updated reference genomes for cyclostephanoid diatoms.</title>
        <authorList>
            <person name="Roberts W.R."/>
            <person name="Alverson A.J."/>
        </authorList>
    </citation>
    <scope>NUCLEOTIDE SEQUENCE [LARGE SCALE GENOMIC DNA]</scope>
    <source>
        <strain evidence="7 8">AJA010-31</strain>
    </source>
</reference>
<gene>
    <name evidence="7" type="ORF">ACHAWO_010314</name>
</gene>
<dbReference type="Proteomes" id="UP001530400">
    <property type="component" value="Unassembled WGS sequence"/>
</dbReference>
<dbReference type="Pfam" id="PF00012">
    <property type="entry name" value="HSP70"/>
    <property type="match status" value="1"/>
</dbReference>
<keyword evidence="3" id="KW-0067">ATP-binding</keyword>
<evidence type="ECO:0000256" key="5">
    <source>
        <dbReference type="SAM" id="MobiDB-lite"/>
    </source>
</evidence>
<keyword evidence="4" id="KW-0143">Chaperone</keyword>
<proteinExistence type="predicted"/>
<dbReference type="Gene3D" id="1.20.1270.10">
    <property type="match status" value="1"/>
</dbReference>
<name>A0ABD3Q8C8_9STRA</name>
<dbReference type="Gene3D" id="2.60.34.10">
    <property type="entry name" value="Substrate Binding Domain Of DNAk, Chain A, domain 1"/>
    <property type="match status" value="1"/>
</dbReference>
<dbReference type="InterPro" id="IPR029048">
    <property type="entry name" value="HSP70_C_sf"/>
</dbReference>
<feature type="compositionally biased region" description="Acidic residues" evidence="5">
    <location>
        <begin position="571"/>
        <end position="580"/>
    </location>
</feature>
<feature type="region of interest" description="Disordered" evidence="5">
    <location>
        <begin position="851"/>
        <end position="955"/>
    </location>
</feature>
<dbReference type="CDD" id="cd10230">
    <property type="entry name" value="ASKHA_NBD_HSP70_HYOU1"/>
    <property type="match status" value="1"/>
</dbReference>
<dbReference type="PRINTS" id="PR00301">
    <property type="entry name" value="HEATSHOCK70"/>
</dbReference>
<dbReference type="SUPFAM" id="SSF100934">
    <property type="entry name" value="Heat shock protein 70kD (HSP70), C-terminal subdomain"/>
    <property type="match status" value="2"/>
</dbReference>
<keyword evidence="8" id="KW-1185">Reference proteome</keyword>
<dbReference type="InterPro" id="IPR013126">
    <property type="entry name" value="Hsp_70_fam"/>
</dbReference>
<feature type="signal peptide" evidence="6">
    <location>
        <begin position="1"/>
        <end position="21"/>
    </location>
</feature>
<organism evidence="7 8">
    <name type="scientific">Cyclotella atomus</name>
    <dbReference type="NCBI Taxonomy" id="382360"/>
    <lineage>
        <taxon>Eukaryota</taxon>
        <taxon>Sar</taxon>
        <taxon>Stramenopiles</taxon>
        <taxon>Ochrophyta</taxon>
        <taxon>Bacillariophyta</taxon>
        <taxon>Coscinodiscophyceae</taxon>
        <taxon>Thalassiosirophycidae</taxon>
        <taxon>Stephanodiscales</taxon>
        <taxon>Stephanodiscaceae</taxon>
        <taxon>Cyclotella</taxon>
    </lineage>
</organism>
<comment type="caution">
    <text evidence="7">The sequence shown here is derived from an EMBL/GenBank/DDBJ whole genome shotgun (WGS) entry which is preliminary data.</text>
</comment>
<evidence type="ECO:0000256" key="4">
    <source>
        <dbReference type="ARBA" id="ARBA00023186"/>
    </source>
</evidence>
<dbReference type="EMBL" id="JALLPJ020000292">
    <property type="protein sequence ID" value="KAL3796610.1"/>
    <property type="molecule type" value="Genomic_DNA"/>
</dbReference>
<sequence length="955" mass="107022">MKPPSLLPALLLGALPLQSLSKAILGVDLGSLYMKVALVQRNSPLEIVTNLHSKRKTEQMVLFDQGSRFYGADASSLMARKPHLTPSQMSVLLGRNADHPSVRVLKERHYHFDPQYNETRSGVCLTVDGEEFTPEELVAMVLSHAKDITAAYGVTSPVKDCVLTVPAFYTQHERRAILDAAELAELNVLALINENSAAALHFGIDRNDKDPLHYLFYNMGAGSVQVSVVRYHSYMRKESKFAKEKSVGSFEVLGSGWDATLGGASFDARLVDYMAEEFNKLWNEKRGHTKDVREVPRAMAKLMIQANKIKHVLSANSDFPIFVDALHDDINYQSHISRAKFEEICHDLLDRAAVPIGNALKMANITLEELDAIEMIGGAMRVPKVQEAVQKAVGGMELGMHLNSDESMALGAAFHGANVSTSFKVRHVGMSDVNPFVVAVDLMELEKKDATEEKKKKGLFGKKKDGDDWNKHATIFKIGSKLGGKKTIAFSMDKDVHVQMSYEESETLPEGTGLSIEQYDVAGVAEFAKEMKDKGLDGMPKVSLQFEMSTSGITQLIKAEAVMEETVIVEEEVEVEDEEGNNATDANAESTDDKKEEPKEEKKEEETKSEEANADESKSEDAKTDEAKSEDAAADEKKTDETSDEKKEGDEKKKEEPKKKKTKMVQKEKKKKHTRALKVSIYHMGSVRPYTPAIMAESKAKLDMLAQKDKERMMLEEAKNNYEAYIYYIRNKLSDDEETINKVTSEEQREALLKSAEDAEEWMFDEGFNADLETYQNKYKELSTPAEEAFFRAAELNARPKAIDALTKKLDKVVELMKKWETTMEHITEEERKEVLHKVDEAKAWIEEKVKAQEDADPTSEPVFKSEDVPGQTKKIESIVSKLMKKPKPKPVKNETETEKNETADATDADTKKDENDSSSETADGETTEEKKEDTIEEKKDEATDEKNEGETDEL</sequence>
<feature type="compositionally biased region" description="Basic and acidic residues" evidence="5">
    <location>
        <begin position="928"/>
        <end position="955"/>
    </location>
</feature>